<dbReference type="InterPro" id="IPR002701">
    <property type="entry name" value="CM_II_prokaryot"/>
</dbReference>
<keyword evidence="2 4" id="KW-0413">Isomerase</keyword>
<dbReference type="RefSeq" id="WP_264507436.1">
    <property type="nucleotide sequence ID" value="NZ_JAPDFL010000001.1"/>
</dbReference>
<feature type="domain" description="Chorismate mutase" evidence="3">
    <location>
        <begin position="8"/>
        <end position="99"/>
    </location>
</feature>
<reference evidence="4 5" key="1">
    <citation type="submission" date="2022-10" db="EMBL/GenBank/DDBJ databases">
        <title>Pararhodobacter sp. nov., isolated from marine algae.</title>
        <authorList>
            <person name="Choi B.J."/>
            <person name="Kim J.M."/>
            <person name="Lee J.K."/>
            <person name="Choi D.G."/>
            <person name="Jeon C.O."/>
        </authorList>
    </citation>
    <scope>NUCLEOTIDE SEQUENCE [LARGE SCALE GENOMIC DNA]</scope>
    <source>
        <strain evidence="4 5">ZQ420</strain>
    </source>
</reference>
<evidence type="ECO:0000256" key="2">
    <source>
        <dbReference type="ARBA" id="ARBA00023235"/>
    </source>
</evidence>
<evidence type="ECO:0000313" key="4">
    <source>
        <dbReference type="EMBL" id="MCW1934660.1"/>
    </source>
</evidence>
<dbReference type="Pfam" id="PF01817">
    <property type="entry name" value="CM_2"/>
    <property type="match status" value="1"/>
</dbReference>
<dbReference type="InterPro" id="IPR036979">
    <property type="entry name" value="CM_dom_sf"/>
</dbReference>
<sequence length="106" mass="11314">MSEALPLPEAVQTRAGLRACSDALCDRLIGILAARLTFVDRVAVLKAREGIAAAAPSRMQAVVDRVRTRAEVTGFVPDIAGAMARVMIEQRIAREARVSGQNGRDA</sequence>
<dbReference type="PANTHER" id="PTHR38041">
    <property type="entry name" value="CHORISMATE MUTASE"/>
    <property type="match status" value="1"/>
</dbReference>
<dbReference type="PROSITE" id="PS51168">
    <property type="entry name" value="CHORISMATE_MUT_2"/>
    <property type="match status" value="1"/>
</dbReference>
<evidence type="ECO:0000259" key="3">
    <source>
        <dbReference type="PROSITE" id="PS51168"/>
    </source>
</evidence>
<gene>
    <name evidence="4" type="ORF">OKW52_20995</name>
</gene>
<proteinExistence type="predicted"/>
<dbReference type="InterPro" id="IPR036263">
    <property type="entry name" value="Chorismate_II_sf"/>
</dbReference>
<comment type="caution">
    <text evidence="4">The sequence shown here is derived from an EMBL/GenBank/DDBJ whole genome shotgun (WGS) entry which is preliminary data.</text>
</comment>
<dbReference type="SUPFAM" id="SSF48600">
    <property type="entry name" value="Chorismate mutase II"/>
    <property type="match status" value="1"/>
</dbReference>
<evidence type="ECO:0000313" key="5">
    <source>
        <dbReference type="Proteomes" id="UP001208938"/>
    </source>
</evidence>
<dbReference type="Gene3D" id="1.20.59.10">
    <property type="entry name" value="Chorismate mutase"/>
    <property type="match status" value="1"/>
</dbReference>
<name>A0ABT3H4I3_9RHOB</name>
<protein>
    <recommendedName>
        <fullName evidence="1">chorismate mutase</fullName>
        <ecNumber evidence="1">5.4.99.5</ecNumber>
    </recommendedName>
</protein>
<evidence type="ECO:0000256" key="1">
    <source>
        <dbReference type="ARBA" id="ARBA00012404"/>
    </source>
</evidence>
<dbReference type="EC" id="5.4.99.5" evidence="1"/>
<keyword evidence="5" id="KW-1185">Reference proteome</keyword>
<dbReference type="Proteomes" id="UP001208938">
    <property type="component" value="Unassembled WGS sequence"/>
</dbReference>
<dbReference type="InterPro" id="IPR051331">
    <property type="entry name" value="Chorismate_mutase-related"/>
</dbReference>
<dbReference type="PANTHER" id="PTHR38041:SF1">
    <property type="entry name" value="CHORISMATE MUTASE"/>
    <property type="match status" value="1"/>
</dbReference>
<dbReference type="GO" id="GO:0004106">
    <property type="term" value="F:chorismate mutase activity"/>
    <property type="evidence" value="ECO:0007669"/>
    <property type="project" value="UniProtKB-EC"/>
</dbReference>
<dbReference type="SMART" id="SM00830">
    <property type="entry name" value="CM_2"/>
    <property type="match status" value="1"/>
</dbReference>
<organism evidence="4 5">
    <name type="scientific">Pararhodobacter zhoushanensis</name>
    <dbReference type="NCBI Taxonomy" id="2479545"/>
    <lineage>
        <taxon>Bacteria</taxon>
        <taxon>Pseudomonadati</taxon>
        <taxon>Pseudomonadota</taxon>
        <taxon>Alphaproteobacteria</taxon>
        <taxon>Rhodobacterales</taxon>
        <taxon>Paracoccaceae</taxon>
        <taxon>Pararhodobacter</taxon>
    </lineage>
</organism>
<dbReference type="EMBL" id="JAPDFL010000001">
    <property type="protein sequence ID" value="MCW1934660.1"/>
    <property type="molecule type" value="Genomic_DNA"/>
</dbReference>
<accession>A0ABT3H4I3</accession>